<organism evidence="2 3">
    <name type="scientific">Paractinoplanes deccanensis</name>
    <dbReference type="NCBI Taxonomy" id="113561"/>
    <lineage>
        <taxon>Bacteria</taxon>
        <taxon>Bacillati</taxon>
        <taxon>Actinomycetota</taxon>
        <taxon>Actinomycetes</taxon>
        <taxon>Micromonosporales</taxon>
        <taxon>Micromonosporaceae</taxon>
        <taxon>Paractinoplanes</taxon>
    </lineage>
</organism>
<feature type="transmembrane region" description="Helical" evidence="1">
    <location>
        <begin position="179"/>
        <end position="199"/>
    </location>
</feature>
<dbReference type="Proteomes" id="UP000609879">
    <property type="component" value="Unassembled WGS sequence"/>
</dbReference>
<dbReference type="EMBL" id="BOMI01000037">
    <property type="protein sequence ID" value="GID73599.1"/>
    <property type="molecule type" value="Genomic_DNA"/>
</dbReference>
<keyword evidence="1" id="KW-0812">Transmembrane</keyword>
<comment type="caution">
    <text evidence="2">The sequence shown here is derived from an EMBL/GenBank/DDBJ whole genome shotgun (WGS) entry which is preliminary data.</text>
</comment>
<evidence type="ECO:0000313" key="2">
    <source>
        <dbReference type="EMBL" id="GID73599.1"/>
    </source>
</evidence>
<keyword evidence="3" id="KW-1185">Reference proteome</keyword>
<evidence type="ECO:0000313" key="3">
    <source>
        <dbReference type="Proteomes" id="UP000609879"/>
    </source>
</evidence>
<reference evidence="2 3" key="1">
    <citation type="submission" date="2021-01" db="EMBL/GenBank/DDBJ databases">
        <title>Whole genome shotgun sequence of Actinoplanes deccanensis NBRC 13994.</title>
        <authorList>
            <person name="Komaki H."/>
            <person name="Tamura T."/>
        </authorList>
    </citation>
    <scope>NUCLEOTIDE SEQUENCE [LARGE SCALE GENOMIC DNA]</scope>
    <source>
        <strain evidence="2 3">NBRC 13994</strain>
    </source>
</reference>
<protein>
    <recommendedName>
        <fullName evidence="4">RING-type E3 ubiquitin transferase</fullName>
    </recommendedName>
</protein>
<keyword evidence="1" id="KW-1133">Transmembrane helix</keyword>
<proteinExistence type="predicted"/>
<evidence type="ECO:0008006" key="4">
    <source>
        <dbReference type="Google" id="ProtNLM"/>
    </source>
</evidence>
<name>A0ABQ3Y0R8_9ACTN</name>
<sequence length="200" mass="21003">MITMEVTGYVALGSFAVAAASLLFSVLDKRKDRHRRIVVEVEQILLLPEIAGFPGSTFGVTLDGAPLDAPRFYVVRATNTGRASLRTADIEQPLTVRVADGRIVQAEAGFLDHPGSPPEVLEGVAVSGSGRAVQAPKTLLNRGNAIQFSLLTVGSTTPPQVSLRATDFKVVPKAERSAGAAWTVAVFTAIGVALALISIL</sequence>
<keyword evidence="1" id="KW-0472">Membrane</keyword>
<gene>
    <name evidence="2" type="ORF">Ade02nite_22400</name>
</gene>
<dbReference type="RefSeq" id="WP_203761519.1">
    <property type="nucleotide sequence ID" value="NZ_BAAABO010000027.1"/>
</dbReference>
<evidence type="ECO:0000256" key="1">
    <source>
        <dbReference type="SAM" id="Phobius"/>
    </source>
</evidence>
<accession>A0ABQ3Y0R8</accession>
<feature type="transmembrane region" description="Helical" evidence="1">
    <location>
        <begin position="6"/>
        <end position="27"/>
    </location>
</feature>